<evidence type="ECO:0000259" key="10">
    <source>
        <dbReference type="Pfam" id="PF00155"/>
    </source>
</evidence>
<evidence type="ECO:0000256" key="3">
    <source>
        <dbReference type="ARBA" id="ARBA00022576"/>
    </source>
</evidence>
<accession>A0AAV4TTL4</accession>
<proteinExistence type="inferred from homology"/>
<dbReference type="GO" id="GO:0004021">
    <property type="term" value="F:L-alanine:2-oxoglutarate aminotransferase activity"/>
    <property type="evidence" value="ECO:0007669"/>
    <property type="project" value="UniProtKB-EC"/>
</dbReference>
<dbReference type="Proteomes" id="UP001054945">
    <property type="component" value="Unassembled WGS sequence"/>
</dbReference>
<evidence type="ECO:0000256" key="7">
    <source>
        <dbReference type="ARBA" id="ARBA00025785"/>
    </source>
</evidence>
<evidence type="ECO:0000256" key="5">
    <source>
        <dbReference type="ARBA" id="ARBA00022898"/>
    </source>
</evidence>
<comment type="subunit">
    <text evidence="2">Homodimer.</text>
</comment>
<evidence type="ECO:0000256" key="2">
    <source>
        <dbReference type="ARBA" id="ARBA00011738"/>
    </source>
</evidence>
<sequence>GVLKPFTEVIRADMNDIQAMGQKPLTFIREVLTMCTYPMLLKDPNLPSDIKVRANQILDECGGRSAAAYTYSEEGRCHLSSGSIEAMRSIVNVLNLPQNDIRIGILVPIPRDPTYTALLDELGIIQIDYYLEEDDNWSINPEELSNALETASKYCFPKAILVINPGSPTGSVLSPLNMEEIVRFAAEKKLVLLADEVRAAYQFNAFAQGCYFQSFKKTMMQLGSHTAIWRSCGLRCGCLEMVNLGEDVIAVYKKSICIKMCPGVLGQIAMDCMICPPLSTEPSYPNFVQYPSWIIKGIRCTRSIKMNGESEVSKLKIPKISEHEVPPVSESEVPEHEVPKVSEFKVPEHKYSKYLYP</sequence>
<evidence type="ECO:0000256" key="9">
    <source>
        <dbReference type="ARBA" id="ARBA00047412"/>
    </source>
</evidence>
<dbReference type="InterPro" id="IPR004839">
    <property type="entry name" value="Aminotransferase_I/II_large"/>
</dbReference>
<name>A0AAV4TTL4_CAEEX</name>
<comment type="pathway">
    <text evidence="6">Amino-acid degradation; L-alanine degradation via transaminase pathway; pyruvate from L-alanine: step 1/1.</text>
</comment>
<dbReference type="PANTHER" id="PTHR11751:SF29">
    <property type="entry name" value="ALANINE TRANSAMINASE"/>
    <property type="match status" value="1"/>
</dbReference>
<evidence type="ECO:0000256" key="6">
    <source>
        <dbReference type="ARBA" id="ARBA00025708"/>
    </source>
</evidence>
<gene>
    <name evidence="11" type="primary">gpt2l</name>
    <name evidence="11" type="ORF">CEXT_271591</name>
</gene>
<comment type="cofactor">
    <cofactor evidence="1">
        <name>pyridoxal 5'-phosphate</name>
        <dbReference type="ChEBI" id="CHEBI:597326"/>
    </cofactor>
</comment>
<dbReference type="Pfam" id="PF00155">
    <property type="entry name" value="Aminotran_1_2"/>
    <property type="match status" value="1"/>
</dbReference>
<evidence type="ECO:0000256" key="8">
    <source>
        <dbReference type="ARBA" id="ARBA00026106"/>
    </source>
</evidence>
<dbReference type="Gene3D" id="3.40.640.10">
    <property type="entry name" value="Type I PLP-dependent aspartate aminotransferase-like (Major domain)"/>
    <property type="match status" value="1"/>
</dbReference>
<keyword evidence="12" id="KW-1185">Reference proteome</keyword>
<dbReference type="InterPro" id="IPR015421">
    <property type="entry name" value="PyrdxlP-dep_Trfase_major"/>
</dbReference>
<comment type="catalytic activity">
    <reaction evidence="9">
        <text>L-alanine + 2-oxoglutarate = pyruvate + L-glutamate</text>
        <dbReference type="Rhea" id="RHEA:19453"/>
        <dbReference type="ChEBI" id="CHEBI:15361"/>
        <dbReference type="ChEBI" id="CHEBI:16810"/>
        <dbReference type="ChEBI" id="CHEBI:29985"/>
        <dbReference type="ChEBI" id="CHEBI:57972"/>
        <dbReference type="EC" id="2.6.1.2"/>
    </reaction>
</comment>
<comment type="similarity">
    <text evidence="7">Belongs to the class-I pyridoxal-phosphate-dependent aminotransferase family. Alanine aminotransferase subfamily.</text>
</comment>
<keyword evidence="4" id="KW-0808">Transferase</keyword>
<evidence type="ECO:0000256" key="4">
    <source>
        <dbReference type="ARBA" id="ARBA00022679"/>
    </source>
</evidence>
<comment type="caution">
    <text evidence="11">The sequence shown here is derived from an EMBL/GenBank/DDBJ whole genome shotgun (WGS) entry which is preliminary data.</text>
</comment>
<reference evidence="11 12" key="1">
    <citation type="submission" date="2021-06" db="EMBL/GenBank/DDBJ databases">
        <title>Caerostris extrusa draft genome.</title>
        <authorList>
            <person name="Kono N."/>
            <person name="Arakawa K."/>
        </authorList>
    </citation>
    <scope>NUCLEOTIDE SEQUENCE [LARGE SCALE GENOMIC DNA]</scope>
</reference>
<evidence type="ECO:0000256" key="1">
    <source>
        <dbReference type="ARBA" id="ARBA00001933"/>
    </source>
</evidence>
<dbReference type="GO" id="GO:0030170">
    <property type="term" value="F:pyridoxal phosphate binding"/>
    <property type="evidence" value="ECO:0007669"/>
    <property type="project" value="InterPro"/>
</dbReference>
<dbReference type="InterPro" id="IPR045088">
    <property type="entry name" value="ALAT1/2-like"/>
</dbReference>
<protein>
    <recommendedName>
        <fullName evidence="8">alanine transaminase</fullName>
        <ecNumber evidence="8">2.6.1.2</ecNumber>
    </recommendedName>
</protein>
<dbReference type="FunFam" id="1.10.287.1970:FF:000001">
    <property type="entry name" value="Alanine aminotransferase 2"/>
    <property type="match status" value="1"/>
</dbReference>
<dbReference type="SUPFAM" id="SSF53383">
    <property type="entry name" value="PLP-dependent transferases"/>
    <property type="match status" value="1"/>
</dbReference>
<evidence type="ECO:0000313" key="12">
    <source>
        <dbReference type="Proteomes" id="UP001054945"/>
    </source>
</evidence>
<dbReference type="InterPro" id="IPR015424">
    <property type="entry name" value="PyrdxlP-dep_Trfase"/>
</dbReference>
<dbReference type="EC" id="2.6.1.2" evidence="8"/>
<dbReference type="PANTHER" id="PTHR11751">
    <property type="entry name" value="ALANINE AMINOTRANSFERASE"/>
    <property type="match status" value="1"/>
</dbReference>
<dbReference type="Gene3D" id="1.10.287.1970">
    <property type="match status" value="1"/>
</dbReference>
<feature type="non-terminal residue" evidence="11">
    <location>
        <position position="1"/>
    </location>
</feature>
<dbReference type="EMBL" id="BPLR01011698">
    <property type="protein sequence ID" value="GIY48302.1"/>
    <property type="molecule type" value="Genomic_DNA"/>
</dbReference>
<keyword evidence="5" id="KW-0663">Pyridoxal phosphate</keyword>
<organism evidence="11 12">
    <name type="scientific">Caerostris extrusa</name>
    <name type="common">Bark spider</name>
    <name type="synonym">Caerostris bankana</name>
    <dbReference type="NCBI Taxonomy" id="172846"/>
    <lineage>
        <taxon>Eukaryota</taxon>
        <taxon>Metazoa</taxon>
        <taxon>Ecdysozoa</taxon>
        <taxon>Arthropoda</taxon>
        <taxon>Chelicerata</taxon>
        <taxon>Arachnida</taxon>
        <taxon>Araneae</taxon>
        <taxon>Araneomorphae</taxon>
        <taxon>Entelegynae</taxon>
        <taxon>Araneoidea</taxon>
        <taxon>Araneidae</taxon>
        <taxon>Caerostris</taxon>
    </lineage>
</organism>
<keyword evidence="3 11" id="KW-0032">Aminotransferase</keyword>
<dbReference type="AlphaFoldDB" id="A0AAV4TTL4"/>
<feature type="domain" description="Aminotransferase class I/classII large" evidence="10">
    <location>
        <begin position="78"/>
        <end position="204"/>
    </location>
</feature>
<evidence type="ECO:0000313" key="11">
    <source>
        <dbReference type="EMBL" id="GIY48302.1"/>
    </source>
</evidence>